<reference evidence="8" key="1">
    <citation type="submission" date="2016-10" db="EMBL/GenBank/DDBJ databases">
        <authorList>
            <person name="Varghese N."/>
            <person name="Submissions S."/>
        </authorList>
    </citation>
    <scope>NUCLEOTIDE SEQUENCE [LARGE SCALE GENOMIC DNA]</scope>
    <source>
        <strain evidence="8">DSM 3669</strain>
    </source>
</reference>
<comment type="subunit">
    <text evidence="6">Heterooligomer composed of large and small subunits.</text>
</comment>
<dbReference type="GO" id="GO:0009318">
    <property type="term" value="C:exodeoxyribonuclease VII complex"/>
    <property type="evidence" value="ECO:0007669"/>
    <property type="project" value="UniProtKB-UniRule"/>
</dbReference>
<keyword evidence="2 6" id="KW-0963">Cytoplasm</keyword>
<comment type="function">
    <text evidence="6">Bidirectionally degrades single-stranded DNA into large acid-insoluble oligonucleotides, which are then degraded further into small acid-soluble oligonucleotides.</text>
</comment>
<dbReference type="EC" id="3.1.11.6" evidence="6"/>
<dbReference type="GO" id="GO:0005829">
    <property type="term" value="C:cytosol"/>
    <property type="evidence" value="ECO:0007669"/>
    <property type="project" value="TreeGrafter"/>
</dbReference>
<evidence type="ECO:0000256" key="3">
    <source>
        <dbReference type="ARBA" id="ARBA00022722"/>
    </source>
</evidence>
<comment type="catalytic activity">
    <reaction evidence="6">
        <text>Exonucleolytic cleavage in either 5'- to 3'- or 3'- to 5'-direction to yield nucleoside 5'-phosphates.</text>
        <dbReference type="EC" id="3.1.11.6"/>
    </reaction>
</comment>
<evidence type="ECO:0000313" key="7">
    <source>
        <dbReference type="EMBL" id="SFR02614.1"/>
    </source>
</evidence>
<dbReference type="PANTHER" id="PTHR34137:SF1">
    <property type="entry name" value="EXODEOXYRIBONUCLEASE 7 SMALL SUBUNIT"/>
    <property type="match status" value="1"/>
</dbReference>
<dbReference type="InterPro" id="IPR037004">
    <property type="entry name" value="Exonuc_VII_ssu_sf"/>
</dbReference>
<dbReference type="PIRSF" id="PIRSF006488">
    <property type="entry name" value="Exonuc_VII_S"/>
    <property type="match status" value="1"/>
</dbReference>
<evidence type="ECO:0000256" key="6">
    <source>
        <dbReference type="HAMAP-Rule" id="MF_00337"/>
    </source>
</evidence>
<comment type="similarity">
    <text evidence="1 6">Belongs to the XseB family.</text>
</comment>
<comment type="subcellular location">
    <subcellularLocation>
        <location evidence="6">Cytoplasm</location>
    </subcellularLocation>
</comment>
<keyword evidence="5 6" id="KW-0269">Exonuclease</keyword>
<protein>
    <recommendedName>
        <fullName evidence="6">Exodeoxyribonuclease 7 small subunit</fullName>
        <ecNumber evidence="6">3.1.11.6</ecNumber>
    </recommendedName>
    <alternativeName>
        <fullName evidence="6">Exodeoxyribonuclease VII small subunit</fullName>
        <shortName evidence="6">Exonuclease VII small subunit</shortName>
    </alternativeName>
</protein>
<dbReference type="Proteomes" id="UP000199584">
    <property type="component" value="Unassembled WGS sequence"/>
</dbReference>
<evidence type="ECO:0000256" key="5">
    <source>
        <dbReference type="ARBA" id="ARBA00022839"/>
    </source>
</evidence>
<dbReference type="HAMAP" id="MF_00337">
    <property type="entry name" value="Exonuc_7_S"/>
    <property type="match status" value="1"/>
</dbReference>
<name>A0A1I6DAZ8_9FIRM</name>
<dbReference type="GO" id="GO:0008855">
    <property type="term" value="F:exodeoxyribonuclease VII activity"/>
    <property type="evidence" value="ECO:0007669"/>
    <property type="project" value="UniProtKB-UniRule"/>
</dbReference>
<dbReference type="SUPFAM" id="SSF116842">
    <property type="entry name" value="XseB-like"/>
    <property type="match status" value="1"/>
</dbReference>
<dbReference type="Pfam" id="PF02609">
    <property type="entry name" value="Exonuc_VII_S"/>
    <property type="match status" value="1"/>
</dbReference>
<sequence length="70" mass="8017">MSFEEALARLESLVNKLEEGNLSLEESLELFAEGIKLTKQCNKQLEEAEKQICMLMEDKNGNSVIREEEL</sequence>
<evidence type="ECO:0000256" key="4">
    <source>
        <dbReference type="ARBA" id="ARBA00022801"/>
    </source>
</evidence>
<dbReference type="EMBL" id="FOYM01000008">
    <property type="protein sequence ID" value="SFR02614.1"/>
    <property type="molecule type" value="Genomic_DNA"/>
</dbReference>
<dbReference type="AlphaFoldDB" id="A0A1I6DAZ8"/>
<dbReference type="NCBIfam" id="TIGR01280">
    <property type="entry name" value="xseB"/>
    <property type="match status" value="1"/>
</dbReference>
<evidence type="ECO:0000313" key="8">
    <source>
        <dbReference type="Proteomes" id="UP000199584"/>
    </source>
</evidence>
<gene>
    <name evidence="6" type="primary">xseB</name>
    <name evidence="7" type="ORF">SAMN05660706_10835</name>
</gene>
<evidence type="ECO:0000256" key="2">
    <source>
        <dbReference type="ARBA" id="ARBA00022490"/>
    </source>
</evidence>
<keyword evidence="8" id="KW-1185">Reference proteome</keyword>
<proteinExistence type="inferred from homology"/>
<dbReference type="Gene3D" id="1.10.287.1040">
    <property type="entry name" value="Exonuclease VII, small subunit"/>
    <property type="match status" value="1"/>
</dbReference>
<dbReference type="GO" id="GO:0006308">
    <property type="term" value="P:DNA catabolic process"/>
    <property type="evidence" value="ECO:0007669"/>
    <property type="project" value="UniProtKB-UniRule"/>
</dbReference>
<dbReference type="NCBIfam" id="NF002140">
    <property type="entry name" value="PRK00977.1-4"/>
    <property type="match status" value="1"/>
</dbReference>
<keyword evidence="3 6" id="KW-0540">Nuclease</keyword>
<dbReference type="RefSeq" id="WP_425429473.1">
    <property type="nucleotide sequence ID" value="NZ_FOYM01000008.1"/>
</dbReference>
<accession>A0A1I6DAZ8</accession>
<dbReference type="InterPro" id="IPR003761">
    <property type="entry name" value="Exonuc_VII_S"/>
</dbReference>
<evidence type="ECO:0000256" key="1">
    <source>
        <dbReference type="ARBA" id="ARBA00009998"/>
    </source>
</evidence>
<dbReference type="STRING" id="39060.SAMN05660706_10835"/>
<dbReference type="PANTHER" id="PTHR34137">
    <property type="entry name" value="EXODEOXYRIBONUCLEASE 7 SMALL SUBUNIT"/>
    <property type="match status" value="1"/>
</dbReference>
<organism evidence="7 8">
    <name type="scientific">Desulfoscipio geothermicus DSM 3669</name>
    <dbReference type="NCBI Taxonomy" id="1121426"/>
    <lineage>
        <taxon>Bacteria</taxon>
        <taxon>Bacillati</taxon>
        <taxon>Bacillota</taxon>
        <taxon>Clostridia</taxon>
        <taxon>Eubacteriales</taxon>
        <taxon>Desulfallaceae</taxon>
        <taxon>Desulfoscipio</taxon>
    </lineage>
</organism>
<keyword evidence="4 6" id="KW-0378">Hydrolase</keyword>